<evidence type="ECO:0000313" key="4">
    <source>
        <dbReference type="EMBL" id="SPC82874.1"/>
    </source>
</evidence>
<evidence type="ECO:0000256" key="1">
    <source>
        <dbReference type="ARBA" id="ARBA00009995"/>
    </source>
</evidence>
<dbReference type="FunFam" id="3.40.50.2000:FF:000071">
    <property type="entry name" value="Glycosyltransferase"/>
    <property type="match status" value="1"/>
</dbReference>
<accession>A0A2N9F7X9</accession>
<dbReference type="FunFam" id="3.40.50.2000:FF:000047">
    <property type="entry name" value="Glycosyltransferase"/>
    <property type="match status" value="1"/>
</dbReference>
<dbReference type="PANTHER" id="PTHR48047:SF182">
    <property type="entry name" value="GLYCOSYLTRANSFERASE"/>
    <property type="match status" value="1"/>
</dbReference>
<dbReference type="Pfam" id="PF00201">
    <property type="entry name" value="UDPGT"/>
    <property type="match status" value="1"/>
</dbReference>
<evidence type="ECO:0000256" key="3">
    <source>
        <dbReference type="ARBA" id="ARBA00022679"/>
    </source>
</evidence>
<protein>
    <submittedName>
        <fullName evidence="4">Uncharacterized protein</fullName>
    </submittedName>
</protein>
<gene>
    <name evidence="4" type="ORF">FSB_LOCUS10756</name>
</gene>
<name>A0A2N9F7X9_FAGSY</name>
<dbReference type="AlphaFoldDB" id="A0A2N9F7X9"/>
<proteinExistence type="inferred from homology"/>
<dbReference type="Gene3D" id="3.40.50.2000">
    <property type="entry name" value="Glycogen Phosphorylase B"/>
    <property type="match status" value="4"/>
</dbReference>
<keyword evidence="2" id="KW-0328">Glycosyltransferase</keyword>
<sequence length="943" mass="105367">MAKLLAQHGVTVTIITTPLNAERSRPIIDRAIQSGLHIQLLQVQFPCSDVGLPAGCESMDALPSKDMIRNLLTGISMLQQPVEQILAELNPCPSCIIADKYFAWTDRTARRFLIPRFVFDGTSCFALLCTHNIITSKVCESVRELEPFVVPGLSDRIEITKAQLPNAVNIVPSNTMDIRNEIREAELTAFGVIVNTFEELEPAYVRELRKVRGQKVWCIGPVSLSNQDNIDKAARGNNASIDESHLKWLDSWKPGSVIYVCLGSLSRSTSAQLIELGLGLEATNRPFIWIIRGGDKLEELEKWILEENFEERVRGRGLLIRGWAPQLLILSHPAIGGFLTHCGWNSTLEGVCAGLPMITWPLFAEQFYNEKFVVQVLKIGVSLGAEFAVNWGEEEKFGVVMKKEEFKRAIDELMDEGEATSEILNPGGHATSDKQNDGSSENFLELHESLLLCFAVQVCCSAAMLCCPSMLLCCYALLSKYAALLLCFAVQTQMLHFVLLPHLSHGHLIPMIDMAKLLAQNGVTVTIITTPLNADRSKLIIDRAIESGLHIELLQVQFPCTDVGLPEGCESVDALPSKSTFRNLLIGISMLQQPVEQILAELNPRPSCIISDKYFAWTEGTARKFLIPRYVFDGTSCFALLCTHNIITSKIYESVCGLEPFVVPGLPDKIEITKAQLPNAVNIVSSNIMDIRNEAREAELAAFGVIVNTFEELEPAYVREFRKVRGERVVCIGPVSLTNQDNLDKAARGNKASIDESQCLKWLDSWKPSSVVYVCLGTLSRSTSAQLIELGLGLEASNRPFIWIVRRGDKLEELEKWILQENFEERVRGRGLLIRGLGSTIVNFVTPGNWRVLNSLWLEFFTRRGAEFALNWGEEEKFGVVMKREEFKRAIDQLMDEGEAGQERRKRARELGEMAKSAIEGSSYLNMKFLIQDVTQQVMDKLL</sequence>
<comment type="similarity">
    <text evidence="1">Belongs to the UDP-glycosyltransferase family.</text>
</comment>
<evidence type="ECO:0000256" key="2">
    <source>
        <dbReference type="ARBA" id="ARBA00022676"/>
    </source>
</evidence>
<dbReference type="InterPro" id="IPR035595">
    <property type="entry name" value="UDP_glycos_trans_CS"/>
</dbReference>
<dbReference type="PANTHER" id="PTHR48047">
    <property type="entry name" value="GLYCOSYLTRANSFERASE"/>
    <property type="match status" value="1"/>
</dbReference>
<dbReference type="CDD" id="cd03784">
    <property type="entry name" value="GT1_Gtf-like"/>
    <property type="match status" value="2"/>
</dbReference>
<organism evidence="4">
    <name type="scientific">Fagus sylvatica</name>
    <name type="common">Beechnut</name>
    <dbReference type="NCBI Taxonomy" id="28930"/>
    <lineage>
        <taxon>Eukaryota</taxon>
        <taxon>Viridiplantae</taxon>
        <taxon>Streptophyta</taxon>
        <taxon>Embryophyta</taxon>
        <taxon>Tracheophyta</taxon>
        <taxon>Spermatophyta</taxon>
        <taxon>Magnoliopsida</taxon>
        <taxon>eudicotyledons</taxon>
        <taxon>Gunneridae</taxon>
        <taxon>Pentapetalae</taxon>
        <taxon>rosids</taxon>
        <taxon>fabids</taxon>
        <taxon>Fagales</taxon>
        <taxon>Fagaceae</taxon>
        <taxon>Fagus</taxon>
    </lineage>
</organism>
<keyword evidence="3" id="KW-0808">Transferase</keyword>
<dbReference type="PROSITE" id="PS00375">
    <property type="entry name" value="UDPGT"/>
    <property type="match status" value="1"/>
</dbReference>
<dbReference type="InterPro" id="IPR002213">
    <property type="entry name" value="UDP_glucos_trans"/>
</dbReference>
<reference evidence="4" key="1">
    <citation type="submission" date="2018-02" db="EMBL/GenBank/DDBJ databases">
        <authorList>
            <person name="Cohen D.B."/>
            <person name="Kent A.D."/>
        </authorList>
    </citation>
    <scope>NUCLEOTIDE SEQUENCE</scope>
</reference>
<dbReference type="EMBL" id="OIVN01000605">
    <property type="protein sequence ID" value="SPC82874.1"/>
    <property type="molecule type" value="Genomic_DNA"/>
</dbReference>
<dbReference type="SUPFAM" id="SSF53756">
    <property type="entry name" value="UDP-Glycosyltransferase/glycogen phosphorylase"/>
    <property type="match status" value="2"/>
</dbReference>
<dbReference type="GO" id="GO:0035251">
    <property type="term" value="F:UDP-glucosyltransferase activity"/>
    <property type="evidence" value="ECO:0007669"/>
    <property type="project" value="TreeGrafter"/>
</dbReference>